<accession>A0A2S6IJU6</accession>
<dbReference type="AlphaFoldDB" id="A0A2S6IJU6"/>
<dbReference type="Proteomes" id="UP000239485">
    <property type="component" value="Unassembled WGS sequence"/>
</dbReference>
<organism evidence="1 2">
    <name type="scientific">Kineococcus xinjiangensis</name>
    <dbReference type="NCBI Taxonomy" id="512762"/>
    <lineage>
        <taxon>Bacteria</taxon>
        <taxon>Bacillati</taxon>
        <taxon>Actinomycetota</taxon>
        <taxon>Actinomycetes</taxon>
        <taxon>Kineosporiales</taxon>
        <taxon>Kineosporiaceae</taxon>
        <taxon>Kineococcus</taxon>
    </lineage>
</organism>
<comment type="caution">
    <text evidence="1">The sequence shown here is derived from an EMBL/GenBank/DDBJ whole genome shotgun (WGS) entry which is preliminary data.</text>
</comment>
<gene>
    <name evidence="1" type="ORF">CLV92_1074</name>
</gene>
<name>A0A2S6IJU6_9ACTN</name>
<evidence type="ECO:0000313" key="2">
    <source>
        <dbReference type="Proteomes" id="UP000239485"/>
    </source>
</evidence>
<dbReference type="EMBL" id="PTJD01000007">
    <property type="protein sequence ID" value="PPK94502.1"/>
    <property type="molecule type" value="Genomic_DNA"/>
</dbReference>
<evidence type="ECO:0000313" key="1">
    <source>
        <dbReference type="EMBL" id="PPK94502.1"/>
    </source>
</evidence>
<reference evidence="1 2" key="1">
    <citation type="submission" date="2018-02" db="EMBL/GenBank/DDBJ databases">
        <title>Genomic Encyclopedia of Archaeal and Bacterial Type Strains, Phase II (KMG-II): from individual species to whole genera.</title>
        <authorList>
            <person name="Goeker M."/>
        </authorList>
    </citation>
    <scope>NUCLEOTIDE SEQUENCE [LARGE SCALE GENOMIC DNA]</scope>
    <source>
        <strain evidence="1 2">DSM 22857</strain>
    </source>
</reference>
<dbReference type="RefSeq" id="WP_104432835.1">
    <property type="nucleotide sequence ID" value="NZ_PTJD01000007.1"/>
</dbReference>
<proteinExistence type="predicted"/>
<keyword evidence="2" id="KW-1185">Reference proteome</keyword>
<protein>
    <submittedName>
        <fullName evidence="1">Uncharacterized protein</fullName>
    </submittedName>
</protein>
<sequence length="122" mass="13735">MIGSHSTAAPQRTQEPGWRDAWSSALHAVELDVEAAEDLLARLHAGVDTDVAEVPVPQDWIEPSMLAPLPADFAERARRLLQRQMDVSERLAEAMVQARSQRRAMAKLEQAEHRPVYFDRPL</sequence>
<dbReference type="OrthoDB" id="3695729at2"/>